<name>A0A2P1CZB2_9NOSO</name>
<dbReference type="InterPro" id="IPR001680">
    <property type="entry name" value="WD40_rpt"/>
</dbReference>
<feature type="transmembrane region" description="Helical" evidence="5">
    <location>
        <begin position="475"/>
        <end position="494"/>
    </location>
</feature>
<feature type="repeat" description="WD" evidence="3">
    <location>
        <begin position="895"/>
        <end position="936"/>
    </location>
</feature>
<feature type="repeat" description="WD" evidence="3">
    <location>
        <begin position="1111"/>
        <end position="1145"/>
    </location>
</feature>
<dbReference type="AlphaFoldDB" id="A0A2P1CZB2"/>
<dbReference type="SUPFAM" id="SSF52540">
    <property type="entry name" value="P-loop containing nucleoside triphosphate hydrolases"/>
    <property type="match status" value="1"/>
</dbReference>
<feature type="repeat" description="WD" evidence="3">
    <location>
        <begin position="814"/>
        <end position="855"/>
    </location>
</feature>
<keyword evidence="1 3" id="KW-0853">WD repeat</keyword>
<keyword evidence="5" id="KW-1133">Transmembrane helix</keyword>
<feature type="repeat" description="WD" evidence="3">
    <location>
        <begin position="570"/>
        <end position="602"/>
    </location>
</feature>
<keyword evidence="5" id="KW-0472">Membrane</keyword>
<protein>
    <submittedName>
        <fullName evidence="6">Uncharacterized protein</fullName>
    </submittedName>
</protein>
<dbReference type="InterPro" id="IPR027417">
    <property type="entry name" value="P-loop_NTPase"/>
</dbReference>
<dbReference type="Pfam" id="PF14516">
    <property type="entry name" value="AAA_35"/>
    <property type="match status" value="1"/>
</dbReference>
<feature type="repeat" description="WD" evidence="3">
    <location>
        <begin position="1029"/>
        <end position="1060"/>
    </location>
</feature>
<dbReference type="Gene3D" id="2.130.10.10">
    <property type="entry name" value="YVTN repeat-like/Quinoprotein amine dehydrogenase"/>
    <property type="match status" value="4"/>
</dbReference>
<dbReference type="PROSITE" id="PS00678">
    <property type="entry name" value="WD_REPEATS_1"/>
    <property type="match status" value="2"/>
</dbReference>
<reference evidence="6" key="1">
    <citation type="journal article" date="2017" name="ACS Chem. Biol.">
        <title>Simultaneous Production of Anabaenopeptins and Namalides by the Cyanobacterium Nostoc sp. CENA543.</title>
        <authorList>
            <person name="Shishido T.K."/>
            <person name="Jokela J."/>
            <person name="Fewer D.P."/>
            <person name="Wahlsten M."/>
            <person name="Fiore M.F."/>
            <person name="Sivonen K."/>
        </authorList>
    </citation>
    <scope>NUCLEOTIDE SEQUENCE</scope>
    <source>
        <strain evidence="6">XHIID C2</strain>
    </source>
</reference>
<feature type="repeat" description="WD" evidence="3">
    <location>
        <begin position="1070"/>
        <end position="1102"/>
    </location>
</feature>
<reference evidence="6" key="2">
    <citation type="submission" date="2018-04" db="EMBL/GenBank/DDBJ databases">
        <authorList>
            <person name="Go L.Y."/>
            <person name="Mitchell J.A."/>
        </authorList>
    </citation>
    <scope>NUCLEOTIDE SEQUENCE</scope>
    <source>
        <strain evidence="6">XHIID C2</strain>
    </source>
</reference>
<dbReference type="CDD" id="cd00200">
    <property type="entry name" value="WD40"/>
    <property type="match status" value="2"/>
</dbReference>
<accession>A0A2P1CZB2</accession>
<dbReference type="PROSITE" id="PS50294">
    <property type="entry name" value="WD_REPEATS_REGION"/>
    <property type="match status" value="11"/>
</dbReference>
<dbReference type="PANTHER" id="PTHR44129">
    <property type="entry name" value="WD REPEAT-CONTAINING PROTEIN POP1"/>
    <property type="match status" value="1"/>
</dbReference>
<dbReference type="PRINTS" id="PR00320">
    <property type="entry name" value="GPROTEINBRPT"/>
</dbReference>
<feature type="repeat" description="WD" evidence="3">
    <location>
        <begin position="610"/>
        <end position="641"/>
    </location>
</feature>
<feature type="repeat" description="WD" evidence="3">
    <location>
        <begin position="651"/>
        <end position="682"/>
    </location>
</feature>
<organism evidence="6">
    <name type="scientific">Nostoc sp. XHIID C2</name>
    <dbReference type="NCBI Taxonomy" id="2027339"/>
    <lineage>
        <taxon>Bacteria</taxon>
        <taxon>Bacillati</taxon>
        <taxon>Cyanobacteriota</taxon>
        <taxon>Cyanophyceae</taxon>
        <taxon>Nostocales</taxon>
        <taxon>Nostocaceae</taxon>
        <taxon>Nostoc</taxon>
    </lineage>
</organism>
<dbReference type="InterPro" id="IPR020472">
    <property type="entry name" value="WD40_PAC1"/>
</dbReference>
<keyword evidence="2" id="KW-0677">Repeat</keyword>
<dbReference type="SMART" id="SM00320">
    <property type="entry name" value="WD40"/>
    <property type="match status" value="14"/>
</dbReference>
<dbReference type="InterPro" id="IPR015943">
    <property type="entry name" value="WD40/YVTN_repeat-like_dom_sf"/>
</dbReference>
<evidence type="ECO:0000256" key="1">
    <source>
        <dbReference type="ARBA" id="ARBA00022574"/>
    </source>
</evidence>
<feature type="coiled-coil region" evidence="4">
    <location>
        <begin position="436"/>
        <end position="463"/>
    </location>
</feature>
<evidence type="ECO:0000313" key="6">
    <source>
        <dbReference type="EMBL" id="AVK43387.1"/>
    </source>
</evidence>
<feature type="repeat" description="WD" evidence="3">
    <location>
        <begin position="773"/>
        <end position="807"/>
    </location>
</feature>
<evidence type="ECO:0000256" key="2">
    <source>
        <dbReference type="ARBA" id="ARBA00022737"/>
    </source>
</evidence>
<dbReference type="Pfam" id="PF00400">
    <property type="entry name" value="WD40"/>
    <property type="match status" value="14"/>
</dbReference>
<feature type="repeat" description="WD" evidence="3">
    <location>
        <begin position="691"/>
        <end position="725"/>
    </location>
</feature>
<feature type="repeat" description="WD" evidence="3">
    <location>
        <begin position="936"/>
        <end position="977"/>
    </location>
</feature>
<keyword evidence="4" id="KW-0175">Coiled coil</keyword>
<evidence type="ECO:0000256" key="5">
    <source>
        <dbReference type="SAM" id="Phobius"/>
    </source>
</evidence>
<dbReference type="SUPFAM" id="SSF50978">
    <property type="entry name" value="WD40 repeat-like"/>
    <property type="match status" value="3"/>
</dbReference>
<dbReference type="PROSITE" id="PS50082">
    <property type="entry name" value="WD_REPEATS_2"/>
    <property type="match status" value="13"/>
</dbReference>
<dbReference type="EMBL" id="MF741694">
    <property type="protein sequence ID" value="AVK43387.1"/>
    <property type="molecule type" value="Genomic_DNA"/>
</dbReference>
<feature type="repeat" description="WD" evidence="3">
    <location>
        <begin position="981"/>
        <end position="1012"/>
    </location>
</feature>
<keyword evidence="5" id="KW-0812">Transmembrane</keyword>
<proteinExistence type="predicted"/>
<dbReference type="InterPro" id="IPR019775">
    <property type="entry name" value="WD40_repeat_CS"/>
</dbReference>
<dbReference type="InterPro" id="IPR036322">
    <property type="entry name" value="WD40_repeat_dom_sf"/>
</dbReference>
<feature type="repeat" description="WD" evidence="3">
    <location>
        <begin position="732"/>
        <end position="766"/>
    </location>
</feature>
<evidence type="ECO:0000256" key="3">
    <source>
        <dbReference type="PROSITE-ProRule" id="PRU00221"/>
    </source>
</evidence>
<dbReference type="InterPro" id="IPR050349">
    <property type="entry name" value="WD_LIS1/nudF_dynein_reg"/>
</dbReference>
<evidence type="ECO:0000256" key="4">
    <source>
        <dbReference type="SAM" id="Coils"/>
    </source>
</evidence>
<sequence>MRYQVGGSLRGDDPNYVIRQADEQLYASLKAGDFCYVFNSRQMGKTSLLQRTSYRLVAQNYSCAYLDVTRLGSEDTTPEQWYKGIILSLFYSFKLAEKVNFKEWWNKQSGISLVQRLHQFVEQVLLPNVKSDFLEDGEAQHIIIFIDEIDSLLSLSFPVSDFFAWIRYCYNQRSHDANFQRLGFALFGVTSPTDLIADKRRTPFNIGRAIELEGFKLHEAKPLLKGLEQVVNQPESVLREIIYWGGGQPFLTQKLCQLIVHTALETSKSRIDLPPETAAFWLEQLVQTHIIQHWESKDEPEHLRTIRDRLLFDQQRAGRLLGLYQQVLEAEELADSEAFAVPSDDSREQTELLLTGLVERYKGYLRIKNPIYRRVFNVQWVIRQLDNLRPYSQTFNAWVASAFQDESRLLRGKALQEVLDWNVGKSLSDLDYKFLAASQQLERQQVEQKLEAERLKAVEARLALQRQSALRQRRLLIAVSLALVSAIALGIYAFNAYREAAINEIRAIASASSGSFNSHQHLDALVQAIQARVKFQRLNLLSPTDKNALELQTRQLLEQAVYGADEANRLWGHRGIVVSVAFSPNGQWVATSGTDRTIKIWQPDGTLLRTLPQTTTIHSVRFSPNSLSLAAAGLDGNIYLWAVDGKLLRTIKGHTAAVWRVVFSPDGQMVASASGDRTVKLWRRDGSLIRTLKHKIAVWGVAFSPDGQTIASSTVDGNHLLWRLNGTVITEFRDTRAAVWSIAFSRDGRTLVSGSADNKIRLWNLSGKLLKTLDGHKAEVISVAFSPDGQTIASASADKTIKLWRVDGTLLRTFEGHSATIRGVAFSPDGQTLASASDDNTTRLWRINSSLATRLNGHHALIWRVAFSPDGQTLASVAGQELKLWRRSGSLAKTLTIEDSRLLSLTFSPNGDTLAIAGADGIVRLWQINGNKRNALKSQNIGIWDVSYSRDGQKLVTVGDDFTLKLWQLNPQKQFQLYQSIPAHTSRIWDVDYSPDGRFITTASSDGTVKVWRWSPDNRHINLEADKTLIGHANDVWGVAISPDSQLIASTGRDDTLRIWRSDGTLVRVIQGQTTGLTRVTFSPDGKILAAASADGSVKLWKTDGTLLTTLSGHTSSVQTVAFSPDGKTLASAGDDQVVILWNLQQILNLNLLKSGCDWVGNYLQTNSAVKKGEYHICNHFHNAFISK</sequence>
<dbReference type="Gene3D" id="3.40.50.300">
    <property type="entry name" value="P-loop containing nucleotide triphosphate hydrolases"/>
    <property type="match status" value="1"/>
</dbReference>